<feature type="transmembrane region" description="Helical" evidence="16">
    <location>
        <begin position="280"/>
        <end position="303"/>
    </location>
</feature>
<keyword evidence="10" id="KW-0175">Coiled coil</keyword>
<keyword evidence="11 16" id="KW-0443">Lipid metabolism</keyword>
<accession>A0A6P7F2E3</accession>
<evidence type="ECO:0000256" key="13">
    <source>
        <dbReference type="ARBA" id="ARBA00023160"/>
    </source>
</evidence>
<comment type="pathway">
    <text evidence="2 16">Lipid metabolism; fatty acid biosynthesis.</text>
</comment>
<keyword evidence="8 16" id="KW-0276">Fatty acid metabolism</keyword>
<dbReference type="UniPathway" id="UPA00094"/>
<evidence type="ECO:0000256" key="3">
    <source>
        <dbReference type="ARBA" id="ARBA00007811"/>
    </source>
</evidence>
<dbReference type="GO" id="GO:0005789">
    <property type="term" value="C:endoplasmic reticulum membrane"/>
    <property type="evidence" value="ECO:0007669"/>
    <property type="project" value="UniProtKB-SubCell"/>
</dbReference>
<dbReference type="GeneID" id="114325241"/>
<dbReference type="GO" id="GO:0102158">
    <property type="term" value="F:very-long-chain (3R)-3-hydroxyacyl-CoA dehydratase activity"/>
    <property type="evidence" value="ECO:0007669"/>
    <property type="project" value="UniProtKB-EC"/>
</dbReference>
<dbReference type="CDD" id="cd06465">
    <property type="entry name" value="p23_hB-ind1_like"/>
    <property type="match status" value="1"/>
</dbReference>
<dbReference type="EC" id="4.2.1.134" evidence="4 16"/>
<evidence type="ECO:0000256" key="7">
    <source>
        <dbReference type="ARBA" id="ARBA00022824"/>
    </source>
</evidence>
<proteinExistence type="inferred from homology"/>
<comment type="similarity">
    <text evidence="3 16">Belongs to the very long-chain fatty acids dehydratase HACD family.</text>
</comment>
<evidence type="ECO:0000256" key="6">
    <source>
        <dbReference type="ARBA" id="ARBA00022692"/>
    </source>
</evidence>
<dbReference type="Gene3D" id="2.60.40.790">
    <property type="match status" value="1"/>
</dbReference>
<keyword evidence="12 16" id="KW-0472">Membrane</keyword>
<evidence type="ECO:0000256" key="4">
    <source>
        <dbReference type="ARBA" id="ARBA00013122"/>
    </source>
</evidence>
<evidence type="ECO:0000259" key="17">
    <source>
        <dbReference type="PROSITE" id="PS51203"/>
    </source>
</evidence>
<dbReference type="KEGG" id="dvv:114325241"/>
<comment type="subcellular location">
    <subcellularLocation>
        <location evidence="1 16">Endoplasmic reticulum membrane</location>
        <topology evidence="1 16">Multi-pass membrane protein</topology>
    </subcellularLocation>
</comment>
<dbReference type="Pfam" id="PF04387">
    <property type="entry name" value="PTPLA"/>
    <property type="match status" value="1"/>
</dbReference>
<feature type="transmembrane region" description="Helical" evidence="16">
    <location>
        <begin position="153"/>
        <end position="174"/>
    </location>
</feature>
<sequence length="366" mass="43702">MVALSPFVYWAQNESNLFLKVDLKDVKEPEILLNNRQLQFHTQGRGAQGLKDYEFVIDFHSNVDHHTKNIKITDHKIDLTLFKADKGWWPRLTSKPTKPAWLKIDFDKWQSEDDLIDEETRDIREDYPDIYQQLQKDELGFTKEDFKKVYLTFYNLFMYIAFMYISTVMCIRYVKDGSDFFPHVYDTIGPVICFAQLMQCLEILHPVFGYVKGGIVMPWLQIQGRLFVLLVNLDQERRIQVMPVTFYLFLTWSAIEIIRYPYYMSQLYKKENKILTWVRYTAWIVLYPIGFSCESIILFRNLIFMEQSGRWSMSMPNAFNFTFHYATFLRLYLLLGVIPAMYFLMKHMHKARQQKLGSRSGKLKRT</sequence>
<dbReference type="CTD" id="201562"/>
<evidence type="ECO:0000256" key="12">
    <source>
        <dbReference type="ARBA" id="ARBA00023136"/>
    </source>
</evidence>
<dbReference type="SUPFAM" id="SSF49764">
    <property type="entry name" value="HSP20-like chaperones"/>
    <property type="match status" value="1"/>
</dbReference>
<comment type="caution">
    <text evidence="16">Lacks conserved residue(s) required for the propagation of feature annotation.</text>
</comment>
<dbReference type="FunFam" id="2.60.40.790:FF:000013">
    <property type="entry name" value="Very-long-chain (3R)-3-hydroxyacyl-CoA dehydratase"/>
    <property type="match status" value="1"/>
</dbReference>
<keyword evidence="6 16" id="KW-0812">Transmembrane</keyword>
<keyword evidence="9 16" id="KW-1133">Transmembrane helix</keyword>
<dbReference type="GO" id="GO:0030148">
    <property type="term" value="P:sphingolipid biosynthetic process"/>
    <property type="evidence" value="ECO:0007669"/>
    <property type="project" value="TreeGrafter"/>
</dbReference>
<evidence type="ECO:0000256" key="10">
    <source>
        <dbReference type="ARBA" id="ARBA00023054"/>
    </source>
</evidence>
<dbReference type="PROSITE" id="PS51203">
    <property type="entry name" value="CS"/>
    <property type="match status" value="1"/>
</dbReference>
<name>A0A6P7F2E3_DIAVI</name>
<dbReference type="InterPro" id="IPR007482">
    <property type="entry name" value="Tyr_Pase-like_PTPLA"/>
</dbReference>
<evidence type="ECO:0000256" key="2">
    <source>
        <dbReference type="ARBA" id="ARBA00005194"/>
    </source>
</evidence>
<keyword evidence="7 16" id="KW-0256">Endoplasmic reticulum</keyword>
<evidence type="ECO:0000256" key="1">
    <source>
        <dbReference type="ARBA" id="ARBA00004477"/>
    </source>
</evidence>
<evidence type="ECO:0000313" key="20">
    <source>
        <dbReference type="RefSeq" id="XP_028129042.1"/>
    </source>
</evidence>
<feature type="domain" description="CS" evidence="17">
    <location>
        <begin position="3"/>
        <end position="93"/>
    </location>
</feature>
<reference evidence="18" key="2">
    <citation type="submission" date="2025-05" db="UniProtKB">
        <authorList>
            <consortium name="EnsemblMetazoa"/>
        </authorList>
    </citation>
    <scope>IDENTIFICATION</scope>
</reference>
<dbReference type="GO" id="GO:0030497">
    <property type="term" value="P:fatty acid elongation"/>
    <property type="evidence" value="ECO:0007669"/>
    <property type="project" value="TreeGrafter"/>
</dbReference>
<keyword evidence="5 16" id="KW-0444">Lipid biosynthesis</keyword>
<feature type="transmembrane region" description="Helical" evidence="16">
    <location>
        <begin position="239"/>
        <end position="259"/>
    </location>
</feature>
<dbReference type="InterPro" id="IPR007052">
    <property type="entry name" value="CS_dom"/>
</dbReference>
<dbReference type="EnsemblMetazoa" id="XM_028273241.2">
    <property type="protein sequence ID" value="XP_028129042.1"/>
    <property type="gene ID" value="LOC114325241"/>
</dbReference>
<dbReference type="Proteomes" id="UP001652700">
    <property type="component" value="Unplaced"/>
</dbReference>
<keyword evidence="19" id="KW-1185">Reference proteome</keyword>
<evidence type="ECO:0000256" key="16">
    <source>
        <dbReference type="RuleBase" id="RU363109"/>
    </source>
</evidence>
<dbReference type="InParanoid" id="A0A6P7F2E3"/>
<evidence type="ECO:0000256" key="8">
    <source>
        <dbReference type="ARBA" id="ARBA00022832"/>
    </source>
</evidence>
<comment type="catalytic activity">
    <reaction evidence="16">
        <text>a very-long-chain (3R)-3-hydroxyacyl-CoA = a very-long-chain (2E)-enoyl-CoA + H2O</text>
        <dbReference type="Rhea" id="RHEA:45812"/>
        <dbReference type="ChEBI" id="CHEBI:15377"/>
        <dbReference type="ChEBI" id="CHEBI:83728"/>
        <dbReference type="ChEBI" id="CHEBI:85440"/>
        <dbReference type="EC" id="4.2.1.134"/>
    </reaction>
</comment>
<evidence type="ECO:0000256" key="14">
    <source>
        <dbReference type="ARBA" id="ARBA00023239"/>
    </source>
</evidence>
<gene>
    <name evidence="20" type="primary">LOC114325241</name>
</gene>
<comment type="function">
    <text evidence="16">Catalyzes the third of the four reactions of the long-chain fatty acids elongation cycle. This endoplasmic reticulum-bound enzymatic process, allows the addition of two carbons to the chain of long- and very long-chain fatty acids/VLCFAs per cycle. This enzyme catalyzes the dehydration of the 3-hydroxyacyl-CoA intermediate into trans-2,3-enoyl-CoA, within each cycle of fatty acid elongation. Thereby, it participates to the production of VLCFAs of different chain lengths that are involved in multiple biological processes as precursors of membrane lipids and lipid mediators.</text>
</comment>
<evidence type="ECO:0000256" key="11">
    <source>
        <dbReference type="ARBA" id="ARBA00023098"/>
    </source>
</evidence>
<dbReference type="RefSeq" id="XP_028129042.1">
    <property type="nucleotide sequence ID" value="XM_028273241.1"/>
</dbReference>
<dbReference type="OrthoDB" id="2157530at2759"/>
<dbReference type="PANTHER" id="PTHR11035">
    <property type="entry name" value="VERY-LONG-CHAIN (3R)-3-HYDROXYACYL-COA DEHYDRATASE"/>
    <property type="match status" value="1"/>
</dbReference>
<dbReference type="PANTHER" id="PTHR11035:SF35">
    <property type="entry name" value="VERY-LONG-CHAIN (3R)-3-HYDROXYACYL-COA DEHYDRATASE"/>
    <property type="match status" value="1"/>
</dbReference>
<evidence type="ECO:0000256" key="9">
    <source>
        <dbReference type="ARBA" id="ARBA00022989"/>
    </source>
</evidence>
<dbReference type="InterPro" id="IPR008978">
    <property type="entry name" value="HSP20-like_chaperone"/>
</dbReference>
<dbReference type="FunCoup" id="A0A6P7F2E3">
    <property type="interactions" value="781"/>
</dbReference>
<feature type="transmembrane region" description="Helical" evidence="16">
    <location>
        <begin position="323"/>
        <end position="345"/>
    </location>
</feature>
<evidence type="ECO:0000256" key="5">
    <source>
        <dbReference type="ARBA" id="ARBA00022516"/>
    </source>
</evidence>
<organism evidence="20">
    <name type="scientific">Diabrotica virgifera virgifera</name>
    <name type="common">western corn rootworm</name>
    <dbReference type="NCBI Taxonomy" id="50390"/>
    <lineage>
        <taxon>Eukaryota</taxon>
        <taxon>Metazoa</taxon>
        <taxon>Ecdysozoa</taxon>
        <taxon>Arthropoda</taxon>
        <taxon>Hexapoda</taxon>
        <taxon>Insecta</taxon>
        <taxon>Pterygota</taxon>
        <taxon>Neoptera</taxon>
        <taxon>Endopterygota</taxon>
        <taxon>Coleoptera</taxon>
        <taxon>Polyphaga</taxon>
        <taxon>Cucujiformia</taxon>
        <taxon>Chrysomeloidea</taxon>
        <taxon>Chrysomelidae</taxon>
        <taxon>Galerucinae</taxon>
        <taxon>Diabroticina</taxon>
        <taxon>Diabroticites</taxon>
        <taxon>Diabrotica</taxon>
    </lineage>
</organism>
<reference evidence="20" key="1">
    <citation type="submission" date="2025-04" db="UniProtKB">
        <authorList>
            <consortium name="RefSeq"/>
        </authorList>
    </citation>
    <scope>IDENTIFICATION</scope>
    <source>
        <tissue evidence="20">Whole insect</tissue>
    </source>
</reference>
<dbReference type="AlphaFoldDB" id="A0A6P7F2E3"/>
<evidence type="ECO:0000313" key="18">
    <source>
        <dbReference type="EnsemblMetazoa" id="XP_028129042.1"/>
    </source>
</evidence>
<keyword evidence="13 16" id="KW-0275">Fatty acid biosynthesis</keyword>
<dbReference type="GO" id="GO:0042761">
    <property type="term" value="P:very long-chain fatty acid biosynthetic process"/>
    <property type="evidence" value="ECO:0007669"/>
    <property type="project" value="TreeGrafter"/>
</dbReference>
<protein>
    <recommendedName>
        <fullName evidence="4 16">Very-long-chain (3R)-3-hydroxyacyl-CoA dehydratase</fullName>
        <ecNumber evidence="4 16">4.2.1.134</ecNumber>
    </recommendedName>
</protein>
<evidence type="ECO:0000313" key="19">
    <source>
        <dbReference type="Proteomes" id="UP001652700"/>
    </source>
</evidence>
<evidence type="ECO:0000256" key="15">
    <source>
        <dbReference type="ARBA" id="ARBA00025733"/>
    </source>
</evidence>
<comment type="similarity">
    <text evidence="15">Belongs to the p23/wos2 family.</text>
</comment>
<keyword evidence="14 16" id="KW-0456">Lyase</keyword>